<dbReference type="GO" id="GO:0030246">
    <property type="term" value="F:carbohydrate binding"/>
    <property type="evidence" value="ECO:0007669"/>
    <property type="project" value="InterPro"/>
</dbReference>
<evidence type="ECO:0000313" key="5">
    <source>
        <dbReference type="Proteomes" id="UP000294508"/>
    </source>
</evidence>
<feature type="compositionally biased region" description="Gly residues" evidence="1">
    <location>
        <begin position="1"/>
        <end position="15"/>
    </location>
</feature>
<dbReference type="SUPFAM" id="SSF49785">
    <property type="entry name" value="Galactose-binding domain-like"/>
    <property type="match status" value="1"/>
</dbReference>
<dbReference type="AlphaFoldDB" id="A0A4R2HWG3"/>
<dbReference type="Gene3D" id="2.60.120.260">
    <property type="entry name" value="Galactose-binding domain-like"/>
    <property type="match status" value="1"/>
</dbReference>
<dbReference type="SUPFAM" id="SSF48208">
    <property type="entry name" value="Six-hairpin glycosidases"/>
    <property type="match status" value="1"/>
</dbReference>
<accession>A0A4R2HWG3</accession>
<dbReference type="InterPro" id="IPR008979">
    <property type="entry name" value="Galactose-bd-like_sf"/>
</dbReference>
<dbReference type="EMBL" id="SLWN01000002">
    <property type="protein sequence ID" value="TCO34395.1"/>
    <property type="molecule type" value="Genomic_DNA"/>
</dbReference>
<gene>
    <name evidence="4" type="ORF">EV652_102461</name>
</gene>
<feature type="domain" description="Glycosyl hydrolase family 92 N-terminal" evidence="3">
    <location>
        <begin position="170"/>
        <end position="385"/>
    </location>
</feature>
<organism evidence="4 5">
    <name type="scientific">Kribbella steppae</name>
    <dbReference type="NCBI Taxonomy" id="2512223"/>
    <lineage>
        <taxon>Bacteria</taxon>
        <taxon>Bacillati</taxon>
        <taxon>Actinomycetota</taxon>
        <taxon>Actinomycetes</taxon>
        <taxon>Propionibacteriales</taxon>
        <taxon>Kribbellaceae</taxon>
        <taxon>Kribbella</taxon>
    </lineage>
</organism>
<name>A0A4R2HWG3_9ACTN</name>
<dbReference type="Gene3D" id="2.70.98.10">
    <property type="match status" value="1"/>
</dbReference>
<sequence length="1043" mass="114191">MIIETGGGPVGGGTSPSGAGFSNVNATRYSGSTNGRRQQSALQAPDLVVQAGDRLRYKIYPELDVQLEYVATYAAVDLFFTDGTTLSELGAVDQYGIPLDAAGQGAAKILYANQWNDVQVDLTLAVGRTVDRVFLSVDAPGTGTEFQGWIDDLEIGPAPTRLDGSDLAAYVDTRRGTNASHDFSRGNTLPITAWPNGFNFLTPVTDASTHRWPYEYHRANNADNRPELQGLSFSHQPSPWMGDRDQLSIMPVAAAEPLGDPAERAAAFSHDDEIARPDLYSVRLANGILAELAPTDHGAIFRFGFPADADGRHLVFDTIDEHGAFSYDGTALTGWVENGSEFGRTRMYCYGVFSVEPTGFGPTVGGRSNARAATFPTVEEVTLRIATSFIGVDQARHNLELELDGRSFDDIQQAANQAWNERLAVIRPDDATEPQLRTVYGNLYRLNLYPNSHFENAGSHDEPDHRYASPVTAPEGMATDLETNAVVKPGKLYVNSGFWDTYRTAWPAYAFLYPELTAELVDGFVQQYRDGGWIARWSSPGYADCMTGTSSDVAFADAYLRGVPLPDPLATYDAGLRNATVAPPETEVGRKGVTTGFFTGYVSTDTEESVSWALEAYLNDFGLATMAERLADDPSVPGDRRAQLREEASYLRRRSLNYVLLFDPEINFFQGRRPDGRFAKTPDEFDPCEWGGDFTETDGWNFAFHVAHDGRGLANLYGGPSGLEAKLDEFFATPELAVKKGTYSIVIHEMLEAQAVRMGQFGFSNQPAHHIAYMYNYAGTPHKTQAIVREVLQRLFVGEQIGQGYPGDEDNGEMSAWYLFSALGIYPLRVGAPEYAIGSPLFSRVEVTPLGGSPIVITAENHEHPYVQDVLVDGKQLPTASIADADLRAARRIHFTLGPDPSDWATLDTPPSLTADDAVATPLVDLIPRTPEDPLFDDDSSTEVRFDTSTPTIHWTLPAPATATIYTLTNGEPDGGDPTSWRLEGSLDGTTWTVLDERTNQSFTWRHQTRPFTIPTPAENQHYRLSITAATSDVALSEIELLS</sequence>
<evidence type="ECO:0000313" key="4">
    <source>
        <dbReference type="EMBL" id="TCO34395.1"/>
    </source>
</evidence>
<dbReference type="InterPro" id="IPR012939">
    <property type="entry name" value="Glyco_hydro_92"/>
</dbReference>
<evidence type="ECO:0000259" key="3">
    <source>
        <dbReference type="Pfam" id="PF17678"/>
    </source>
</evidence>
<dbReference type="Proteomes" id="UP000294508">
    <property type="component" value="Unassembled WGS sequence"/>
</dbReference>
<dbReference type="GO" id="GO:0005829">
    <property type="term" value="C:cytosol"/>
    <property type="evidence" value="ECO:0007669"/>
    <property type="project" value="TreeGrafter"/>
</dbReference>
<feature type="compositionally biased region" description="Polar residues" evidence="1">
    <location>
        <begin position="22"/>
        <end position="41"/>
    </location>
</feature>
<dbReference type="GO" id="GO:0005975">
    <property type="term" value="P:carbohydrate metabolic process"/>
    <property type="evidence" value="ECO:0007669"/>
    <property type="project" value="InterPro"/>
</dbReference>
<dbReference type="PANTHER" id="PTHR12143:SF43">
    <property type="entry name" value="PUTATIVE-RELATED"/>
    <property type="match status" value="1"/>
</dbReference>
<dbReference type="InterPro" id="IPR050883">
    <property type="entry name" value="PNGase"/>
</dbReference>
<dbReference type="GO" id="GO:0006516">
    <property type="term" value="P:glycoprotein catabolic process"/>
    <property type="evidence" value="ECO:0007669"/>
    <property type="project" value="TreeGrafter"/>
</dbReference>
<dbReference type="Pfam" id="PF07971">
    <property type="entry name" value="Glyco_hydro_92"/>
    <property type="match status" value="1"/>
</dbReference>
<reference evidence="4 5" key="1">
    <citation type="journal article" date="2015" name="Stand. Genomic Sci.">
        <title>Genomic Encyclopedia of Bacterial and Archaeal Type Strains, Phase III: the genomes of soil and plant-associated and newly described type strains.</title>
        <authorList>
            <person name="Whitman W.B."/>
            <person name="Woyke T."/>
            <person name="Klenk H.P."/>
            <person name="Zhou Y."/>
            <person name="Lilburn T.G."/>
            <person name="Beck B.J."/>
            <person name="De Vos P."/>
            <person name="Vandamme P."/>
            <person name="Eisen J.A."/>
            <person name="Garrity G."/>
            <person name="Hugenholtz P."/>
            <person name="Kyrpides N.C."/>
        </authorList>
    </citation>
    <scope>NUCLEOTIDE SEQUENCE [LARGE SCALE GENOMIC DNA]</scope>
    <source>
        <strain evidence="4 5">VKM Ac-2572</strain>
    </source>
</reference>
<feature type="region of interest" description="Disordered" evidence="1">
    <location>
        <begin position="1"/>
        <end position="41"/>
    </location>
</feature>
<dbReference type="Gene3D" id="3.30.2080.10">
    <property type="entry name" value="GH92 mannosidase domain"/>
    <property type="match status" value="1"/>
</dbReference>
<dbReference type="InterPro" id="IPR041371">
    <property type="entry name" value="GH92_N"/>
</dbReference>
<protein>
    <submittedName>
        <fullName evidence="4">Putative alpha-1,2-mannosidase</fullName>
    </submittedName>
</protein>
<dbReference type="GO" id="GO:0000224">
    <property type="term" value="F:peptide-N4-(N-acetyl-beta-glucosaminyl)asparagine amidase activity"/>
    <property type="evidence" value="ECO:0007669"/>
    <property type="project" value="TreeGrafter"/>
</dbReference>
<proteinExistence type="predicted"/>
<dbReference type="InterPro" id="IPR014718">
    <property type="entry name" value="GH-type_carb-bd"/>
</dbReference>
<dbReference type="InterPro" id="IPR005887">
    <property type="entry name" value="GH92_a_mannosidase_put"/>
</dbReference>
<dbReference type="Gene3D" id="1.20.1050.60">
    <property type="entry name" value="alpha-1,2-mannosidase"/>
    <property type="match status" value="1"/>
</dbReference>
<evidence type="ECO:0000259" key="2">
    <source>
        <dbReference type="Pfam" id="PF07971"/>
    </source>
</evidence>
<dbReference type="OrthoDB" id="9804511at2"/>
<dbReference type="Gene3D" id="1.20.1610.10">
    <property type="entry name" value="alpha-1,2-mannosidases domains"/>
    <property type="match status" value="1"/>
</dbReference>
<feature type="domain" description="Glycosyl hydrolase family 92" evidence="2">
    <location>
        <begin position="394"/>
        <end position="899"/>
    </location>
</feature>
<keyword evidence="5" id="KW-1185">Reference proteome</keyword>
<comment type="caution">
    <text evidence="4">The sequence shown here is derived from an EMBL/GenBank/DDBJ whole genome shotgun (WGS) entry which is preliminary data.</text>
</comment>
<dbReference type="InterPro" id="IPR008928">
    <property type="entry name" value="6-hairpin_glycosidase_sf"/>
</dbReference>
<dbReference type="RefSeq" id="WP_132208166.1">
    <property type="nucleotide sequence ID" value="NZ_SLWN01000002.1"/>
</dbReference>
<dbReference type="Pfam" id="PF17678">
    <property type="entry name" value="Glyco_hydro_92N"/>
    <property type="match status" value="1"/>
</dbReference>
<evidence type="ECO:0000256" key="1">
    <source>
        <dbReference type="SAM" id="MobiDB-lite"/>
    </source>
</evidence>
<dbReference type="PANTHER" id="PTHR12143">
    <property type="entry name" value="PEPTIDE N-GLYCANASE PNGASE -RELATED"/>
    <property type="match status" value="1"/>
</dbReference>
<dbReference type="NCBIfam" id="TIGR01180">
    <property type="entry name" value="aman2_put"/>
    <property type="match status" value="1"/>
</dbReference>